<dbReference type="Proteomes" id="UP000253032">
    <property type="component" value="Unassembled WGS sequence"/>
</dbReference>
<evidence type="ECO:0000313" key="7">
    <source>
        <dbReference type="Proteomes" id="UP000253032"/>
    </source>
</evidence>
<dbReference type="GO" id="GO:0003735">
    <property type="term" value="F:structural constituent of ribosome"/>
    <property type="evidence" value="ECO:0007669"/>
    <property type="project" value="InterPro"/>
</dbReference>
<keyword evidence="3 4" id="KW-0687">Ribonucleoprotein</keyword>
<dbReference type="GO" id="GO:1990904">
    <property type="term" value="C:ribonucleoprotein complex"/>
    <property type="evidence" value="ECO:0007669"/>
    <property type="project" value="UniProtKB-KW"/>
</dbReference>
<keyword evidence="4" id="KW-0694">RNA-binding</keyword>
<evidence type="ECO:0000256" key="5">
    <source>
        <dbReference type="RuleBase" id="RU003910"/>
    </source>
</evidence>
<evidence type="ECO:0000313" key="6">
    <source>
        <dbReference type="EMBL" id="RCL38539.1"/>
    </source>
</evidence>
<protein>
    <recommendedName>
        <fullName evidence="4">Small ribosomal subunit protein bS18</fullName>
    </recommendedName>
</protein>
<comment type="caution">
    <text evidence="6">The sequence shown here is derived from an EMBL/GenBank/DDBJ whole genome shotgun (WGS) entry which is preliminary data.</text>
</comment>
<dbReference type="InterPro" id="IPR001648">
    <property type="entry name" value="Ribosomal_bS18"/>
</dbReference>
<dbReference type="HAMAP" id="MF_00270">
    <property type="entry name" value="Ribosomal_bS18"/>
    <property type="match status" value="1"/>
</dbReference>
<dbReference type="GO" id="GO:0070181">
    <property type="term" value="F:small ribosomal subunit rRNA binding"/>
    <property type="evidence" value="ECO:0007669"/>
    <property type="project" value="TreeGrafter"/>
</dbReference>
<dbReference type="GO" id="GO:0005840">
    <property type="term" value="C:ribosome"/>
    <property type="evidence" value="ECO:0007669"/>
    <property type="project" value="UniProtKB-KW"/>
</dbReference>
<proteinExistence type="inferred from homology"/>
<evidence type="ECO:0000256" key="1">
    <source>
        <dbReference type="ARBA" id="ARBA00005589"/>
    </source>
</evidence>
<keyword evidence="4" id="KW-0699">rRNA-binding</keyword>
<sequence length="63" mass="7251">MIKSSKNNFNYKNVDLLKRYITETGKIIPARVSNITAAEQRKLTKAVKIARFLALLPYTDSHR</sequence>
<dbReference type="PANTHER" id="PTHR13479:SF40">
    <property type="entry name" value="SMALL RIBOSOMAL SUBUNIT PROTEIN BS18M"/>
    <property type="match status" value="1"/>
</dbReference>
<comment type="subunit">
    <text evidence="4">Part of the 30S ribosomal subunit. Forms a tight heterodimer with protein bS6.</text>
</comment>
<evidence type="ECO:0000256" key="2">
    <source>
        <dbReference type="ARBA" id="ARBA00022980"/>
    </source>
</evidence>
<gene>
    <name evidence="4 6" type="primary">rpsR</name>
    <name evidence="6" type="ORF">DBW98_02345</name>
</gene>
<keyword evidence="2 4" id="KW-0689">Ribosomal protein</keyword>
<evidence type="ECO:0000256" key="3">
    <source>
        <dbReference type="ARBA" id="ARBA00023274"/>
    </source>
</evidence>
<dbReference type="Gene3D" id="4.10.640.10">
    <property type="entry name" value="Ribosomal protein S18"/>
    <property type="match status" value="1"/>
</dbReference>
<reference evidence="6 7" key="1">
    <citation type="journal article" date="2018" name="Microbiome">
        <title>Fine metagenomic profile of the Mediterranean stratified and mixed water columns revealed by assembly and recruitment.</title>
        <authorList>
            <person name="Haro-Moreno J.M."/>
            <person name="Lopez-Perez M."/>
            <person name="De La Torre J.R."/>
            <person name="Picazo A."/>
            <person name="Camacho A."/>
            <person name="Rodriguez-Valera F."/>
        </authorList>
    </citation>
    <scope>NUCLEOTIDE SEQUENCE [LARGE SCALE GENOMIC DNA]</scope>
    <source>
        <strain evidence="6">MED-G84</strain>
    </source>
</reference>
<comment type="similarity">
    <text evidence="1 4 5">Belongs to the bacterial ribosomal protein bS18 family.</text>
</comment>
<dbReference type="Pfam" id="PF01084">
    <property type="entry name" value="Ribosomal_S18"/>
    <property type="match status" value="1"/>
</dbReference>
<dbReference type="GO" id="GO:0006412">
    <property type="term" value="P:translation"/>
    <property type="evidence" value="ECO:0007669"/>
    <property type="project" value="UniProtKB-UniRule"/>
</dbReference>
<name>A0A368BMJ6_9GAMM</name>
<dbReference type="NCBIfam" id="TIGR00165">
    <property type="entry name" value="S18"/>
    <property type="match status" value="1"/>
</dbReference>
<comment type="function">
    <text evidence="4">Binds as a heterodimer with protein bS6 to the central domain of the 16S rRNA, where it helps stabilize the platform of the 30S subunit.</text>
</comment>
<dbReference type="PRINTS" id="PR00974">
    <property type="entry name" value="RIBOSOMALS18"/>
</dbReference>
<dbReference type="EMBL" id="QOPC01000009">
    <property type="protein sequence ID" value="RCL38539.1"/>
    <property type="molecule type" value="Genomic_DNA"/>
</dbReference>
<accession>A0A368BMJ6</accession>
<organism evidence="6 7">
    <name type="scientific">SAR86 cluster bacterium</name>
    <dbReference type="NCBI Taxonomy" id="2030880"/>
    <lineage>
        <taxon>Bacteria</taxon>
        <taxon>Pseudomonadati</taxon>
        <taxon>Pseudomonadota</taxon>
        <taxon>Gammaproteobacteria</taxon>
        <taxon>SAR86 cluster</taxon>
    </lineage>
</organism>
<dbReference type="PANTHER" id="PTHR13479">
    <property type="entry name" value="30S RIBOSOMAL PROTEIN S18"/>
    <property type="match status" value="1"/>
</dbReference>
<dbReference type="AlphaFoldDB" id="A0A368BMJ6"/>
<dbReference type="SUPFAM" id="SSF46911">
    <property type="entry name" value="Ribosomal protein S18"/>
    <property type="match status" value="1"/>
</dbReference>
<evidence type="ECO:0000256" key="4">
    <source>
        <dbReference type="HAMAP-Rule" id="MF_00270"/>
    </source>
</evidence>
<dbReference type="InterPro" id="IPR036870">
    <property type="entry name" value="Ribosomal_bS18_sf"/>
</dbReference>